<sequence>MSTQYIPVSDLLSATRLDFPQYLDAVQFDYKGIRCHVFGVLHGLTGGTNRGYKELVNRTIAQAPGLRLGEMRFSSLYSGLHGELDDWMQIPLGDAFWFSFALHMTPIRIAQLFRAFIRERLAAKDRFGLADVRRLQDIGGSAAFHSIAPDERRRLAGFPGPARYLQENIARRQGSGTMLAPVFPDKDWEWLTLIEPFANIPLRSIHMLEYGVALARENGAADVSLFVGEIHNSDMAWYAQNNFSYASTMVAAAIAGAMAHARNPRSLDVRIHRVVFNLANAAGSLIPTFFYLGLASLVALRGLQLL</sequence>
<accession>B2TGV0</accession>
<dbReference type="Proteomes" id="UP000001739">
    <property type="component" value="Plasmid pBPHYT01"/>
</dbReference>
<dbReference type="OrthoDB" id="8962554at2"/>
<organism evidence="2 3">
    <name type="scientific">Paraburkholderia phytofirmans (strain DSM 17436 / LMG 22146 / PsJN)</name>
    <name type="common">Burkholderia phytofirmans</name>
    <dbReference type="NCBI Taxonomy" id="398527"/>
    <lineage>
        <taxon>Bacteria</taxon>
        <taxon>Pseudomonadati</taxon>
        <taxon>Pseudomonadota</taxon>
        <taxon>Betaproteobacteria</taxon>
        <taxon>Burkholderiales</taxon>
        <taxon>Burkholderiaceae</taxon>
        <taxon>Paraburkholderia</taxon>
    </lineage>
</organism>
<keyword evidence="1" id="KW-0472">Membrane</keyword>
<evidence type="ECO:0000313" key="3">
    <source>
        <dbReference type="Proteomes" id="UP000001739"/>
    </source>
</evidence>
<dbReference type="HOGENOM" id="CLU_1053224_0_0_4"/>
<reference evidence="2 3" key="1">
    <citation type="journal article" date="2011" name="J. Bacteriol.">
        <title>Complete genome sequence of the plant growth-promoting endophyte Burkholderia phytofirmans strain PsJN.</title>
        <authorList>
            <person name="Weilharter A."/>
            <person name="Mitter B."/>
            <person name="Shin M.V."/>
            <person name="Chain P.S."/>
            <person name="Nowak J."/>
            <person name="Sessitsch A."/>
        </authorList>
    </citation>
    <scope>NUCLEOTIDE SEQUENCE [LARGE SCALE GENOMIC DNA]</scope>
    <source>
        <strain evidence="3">DSM 17436 / LMG 22146 / PsJN</strain>
        <plasmid evidence="2 3">pBPHYT01</plasmid>
    </source>
</reference>
<feature type="transmembrane region" description="Helical" evidence="1">
    <location>
        <begin position="243"/>
        <end position="261"/>
    </location>
</feature>
<proteinExistence type="predicted"/>
<keyword evidence="2" id="KW-0614">Plasmid</keyword>
<keyword evidence="1" id="KW-1133">Transmembrane helix</keyword>
<protein>
    <submittedName>
        <fullName evidence="2">Uncharacterized protein</fullName>
    </submittedName>
</protein>
<feature type="transmembrane region" description="Helical" evidence="1">
    <location>
        <begin position="281"/>
        <end position="300"/>
    </location>
</feature>
<name>B2TGV0_PARPJ</name>
<gene>
    <name evidence="2" type="ordered locus">Bphyt_7381</name>
</gene>
<geneLocation type="plasmid" evidence="2 3">
    <name>pBPHYT01</name>
</geneLocation>
<keyword evidence="1" id="KW-0812">Transmembrane</keyword>
<dbReference type="AlphaFoldDB" id="B2TGV0"/>
<evidence type="ECO:0000313" key="2">
    <source>
        <dbReference type="EMBL" id="ACD21666.1"/>
    </source>
</evidence>
<evidence type="ECO:0000256" key="1">
    <source>
        <dbReference type="SAM" id="Phobius"/>
    </source>
</evidence>
<dbReference type="EMBL" id="CP001054">
    <property type="protein sequence ID" value="ACD21666.1"/>
    <property type="molecule type" value="Genomic_DNA"/>
</dbReference>
<dbReference type="KEGG" id="bpy:Bphyt_7381"/>